<keyword evidence="1" id="KW-1133">Transmembrane helix</keyword>
<sequence>MNTIKLNKSDYKIIGGYLLIATIFLIFKFYVDKYTLVEYFIDIPVFWLKVFLLMFIIKELLYYFLIKNKNFVALAVLSLLSFWLVGFITFLSGEISRDGFVNWKILKPFGEFFLMNVYSSLGDLAIPLALISAKKYYEYQLRATTFSNTQKELELRLLRSQFNPHFLYNSLNTIDALVDYSPKEKVKEYISNLASLYRYLIKTNEEDIVSLEDEIVLAKNYIYFIETRFENDYQFNITEENLVTDKYLPSGVLLTALENIVKHNQPENNRVIVTTIKIENKDVKVINTISKPKETNESFGTGLKSLKKRYELLSDKMIEIEESENEFMITLPLLKIVD</sequence>
<evidence type="ECO:0000256" key="1">
    <source>
        <dbReference type="SAM" id="Phobius"/>
    </source>
</evidence>
<dbReference type="Proteomes" id="UP000315540">
    <property type="component" value="Unassembled WGS sequence"/>
</dbReference>
<dbReference type="PANTHER" id="PTHR34220">
    <property type="entry name" value="SENSOR HISTIDINE KINASE YPDA"/>
    <property type="match status" value="1"/>
</dbReference>
<dbReference type="PANTHER" id="PTHR34220:SF7">
    <property type="entry name" value="SENSOR HISTIDINE KINASE YPDA"/>
    <property type="match status" value="1"/>
</dbReference>
<dbReference type="AlphaFoldDB" id="A0A504JDP1"/>
<dbReference type="InterPro" id="IPR050640">
    <property type="entry name" value="Bact_2-comp_sensor_kinase"/>
</dbReference>
<feature type="transmembrane region" description="Helical" evidence="1">
    <location>
        <begin position="43"/>
        <end position="64"/>
    </location>
</feature>
<feature type="transmembrane region" description="Helical" evidence="1">
    <location>
        <begin position="12"/>
        <end position="31"/>
    </location>
</feature>
<dbReference type="GO" id="GO:0000155">
    <property type="term" value="F:phosphorelay sensor kinase activity"/>
    <property type="evidence" value="ECO:0007669"/>
    <property type="project" value="InterPro"/>
</dbReference>
<dbReference type="GO" id="GO:0016020">
    <property type="term" value="C:membrane"/>
    <property type="evidence" value="ECO:0007669"/>
    <property type="project" value="InterPro"/>
</dbReference>
<protein>
    <recommendedName>
        <fullName evidence="2">Signal transduction histidine kinase internal region domain-containing protein</fullName>
    </recommendedName>
</protein>
<dbReference type="RefSeq" id="WP_140588754.1">
    <property type="nucleotide sequence ID" value="NZ_VFWZ01000001.1"/>
</dbReference>
<feature type="transmembrane region" description="Helical" evidence="1">
    <location>
        <begin position="112"/>
        <end position="133"/>
    </location>
</feature>
<dbReference type="Pfam" id="PF06580">
    <property type="entry name" value="His_kinase"/>
    <property type="match status" value="1"/>
</dbReference>
<dbReference type="OrthoDB" id="9809908at2"/>
<dbReference type="EMBL" id="VFWZ01000001">
    <property type="protein sequence ID" value="TPN88834.1"/>
    <property type="molecule type" value="Genomic_DNA"/>
</dbReference>
<proteinExistence type="predicted"/>
<evidence type="ECO:0000313" key="4">
    <source>
        <dbReference type="Proteomes" id="UP000315540"/>
    </source>
</evidence>
<dbReference type="InterPro" id="IPR010559">
    <property type="entry name" value="Sig_transdc_His_kin_internal"/>
</dbReference>
<reference evidence="3 4" key="1">
    <citation type="submission" date="2019-06" db="EMBL/GenBank/DDBJ databases">
        <authorList>
            <person name="Meng X."/>
        </authorList>
    </citation>
    <scope>NUCLEOTIDE SEQUENCE [LARGE SCALE GENOMIC DNA]</scope>
    <source>
        <strain evidence="3 4">M625</strain>
    </source>
</reference>
<keyword evidence="4" id="KW-1185">Reference proteome</keyword>
<comment type="caution">
    <text evidence="3">The sequence shown here is derived from an EMBL/GenBank/DDBJ whole genome shotgun (WGS) entry which is preliminary data.</text>
</comment>
<keyword evidence="1" id="KW-0472">Membrane</keyword>
<gene>
    <name evidence="3" type="ORF">FHK87_01065</name>
</gene>
<evidence type="ECO:0000313" key="3">
    <source>
        <dbReference type="EMBL" id="TPN88834.1"/>
    </source>
</evidence>
<organism evidence="3 4">
    <name type="scientific">Aquimarina algicola</name>
    <dbReference type="NCBI Taxonomy" id="2589995"/>
    <lineage>
        <taxon>Bacteria</taxon>
        <taxon>Pseudomonadati</taxon>
        <taxon>Bacteroidota</taxon>
        <taxon>Flavobacteriia</taxon>
        <taxon>Flavobacteriales</taxon>
        <taxon>Flavobacteriaceae</taxon>
        <taxon>Aquimarina</taxon>
    </lineage>
</organism>
<keyword evidence="1" id="KW-0812">Transmembrane</keyword>
<feature type="domain" description="Signal transduction histidine kinase internal region" evidence="2">
    <location>
        <begin position="154"/>
        <end position="232"/>
    </location>
</feature>
<feature type="transmembrane region" description="Helical" evidence="1">
    <location>
        <begin position="71"/>
        <end position="92"/>
    </location>
</feature>
<name>A0A504JDP1_9FLAO</name>
<evidence type="ECO:0000259" key="2">
    <source>
        <dbReference type="Pfam" id="PF06580"/>
    </source>
</evidence>
<accession>A0A504JDP1</accession>